<evidence type="ECO:0000313" key="2">
    <source>
        <dbReference type="EMBL" id="SDL18085.1"/>
    </source>
</evidence>
<feature type="transmembrane region" description="Helical" evidence="1">
    <location>
        <begin position="82"/>
        <end position="100"/>
    </location>
</feature>
<evidence type="ECO:0000256" key="1">
    <source>
        <dbReference type="SAM" id="Phobius"/>
    </source>
</evidence>
<proteinExistence type="predicted"/>
<reference evidence="3" key="1">
    <citation type="submission" date="2016-10" db="EMBL/GenBank/DDBJ databases">
        <authorList>
            <person name="Varghese N."/>
            <person name="Submissions S."/>
        </authorList>
    </citation>
    <scope>NUCLEOTIDE SEQUENCE [LARGE SCALE GENOMIC DNA]</scope>
    <source>
        <strain evidence="3">DSM 16995</strain>
    </source>
</reference>
<keyword evidence="1" id="KW-0472">Membrane</keyword>
<dbReference type="InterPro" id="IPR007403">
    <property type="entry name" value="DUF456"/>
</dbReference>
<accession>A0A1G9HZ29</accession>
<sequence length="167" mass="17713">MITALAVLVILLMFCSLALHIFGLPANWILLAFIIGWKIFLPETMSWNFISILAVIALIGEVLEFAAQYFGGKKYGATGRGSLGAFIGAIAGAILGAPFFFGLGALPGALLGSFGGCLVLELSHGRSFAEAQHSAWGAFWGKAFGLAIKVSLGVWMFTMSIPKIWPS</sequence>
<feature type="transmembrane region" description="Helical" evidence="1">
    <location>
        <begin position="135"/>
        <end position="157"/>
    </location>
</feature>
<name>A0A1G9HZ29_9BACT</name>
<keyword evidence="3" id="KW-1185">Reference proteome</keyword>
<protein>
    <recommendedName>
        <fullName evidence="4">DUF456 domain-containing protein</fullName>
    </recommendedName>
</protein>
<dbReference type="AlphaFoldDB" id="A0A1G9HZ29"/>
<dbReference type="Proteomes" id="UP000199053">
    <property type="component" value="Unassembled WGS sequence"/>
</dbReference>
<keyword evidence="1" id="KW-0812">Transmembrane</keyword>
<evidence type="ECO:0000313" key="3">
    <source>
        <dbReference type="Proteomes" id="UP000199053"/>
    </source>
</evidence>
<keyword evidence="1" id="KW-1133">Transmembrane helix</keyword>
<evidence type="ECO:0008006" key="4">
    <source>
        <dbReference type="Google" id="ProtNLM"/>
    </source>
</evidence>
<gene>
    <name evidence="2" type="ORF">SAMN05660337_2372</name>
</gene>
<dbReference type="RefSeq" id="WP_092161326.1">
    <property type="nucleotide sequence ID" value="NZ_FNGA01000003.1"/>
</dbReference>
<feature type="transmembrane region" description="Helical" evidence="1">
    <location>
        <begin position="47"/>
        <end position="70"/>
    </location>
</feature>
<dbReference type="STRING" id="246191.SAMN05660337_2372"/>
<organism evidence="2 3">
    <name type="scientific">Maridesulfovibrio ferrireducens</name>
    <dbReference type="NCBI Taxonomy" id="246191"/>
    <lineage>
        <taxon>Bacteria</taxon>
        <taxon>Pseudomonadati</taxon>
        <taxon>Thermodesulfobacteriota</taxon>
        <taxon>Desulfovibrionia</taxon>
        <taxon>Desulfovibrionales</taxon>
        <taxon>Desulfovibrionaceae</taxon>
        <taxon>Maridesulfovibrio</taxon>
    </lineage>
</organism>
<dbReference type="OrthoDB" id="5456272at2"/>
<dbReference type="Pfam" id="PF04306">
    <property type="entry name" value="DUF456"/>
    <property type="match status" value="1"/>
</dbReference>
<dbReference type="EMBL" id="FNGA01000003">
    <property type="protein sequence ID" value="SDL18085.1"/>
    <property type="molecule type" value="Genomic_DNA"/>
</dbReference>